<dbReference type="SUPFAM" id="SSF53474">
    <property type="entry name" value="alpha/beta-Hydrolases"/>
    <property type="match status" value="1"/>
</dbReference>
<dbReference type="GO" id="GO:0052689">
    <property type="term" value="F:carboxylic ester hydrolase activity"/>
    <property type="evidence" value="ECO:0007669"/>
    <property type="project" value="UniProtKB-KW"/>
</dbReference>
<keyword evidence="7" id="KW-1185">Reference proteome</keyword>
<dbReference type="PANTHER" id="PTHR43142:SF1">
    <property type="entry name" value="CARBOXYLIC ESTER HYDROLASE"/>
    <property type="match status" value="1"/>
</dbReference>
<dbReference type="InterPro" id="IPR029058">
    <property type="entry name" value="AB_hydrolase_fold"/>
</dbReference>
<keyword evidence="3" id="KW-0378">Hydrolase</keyword>
<dbReference type="InterPro" id="IPR002018">
    <property type="entry name" value="CarbesteraseB"/>
</dbReference>
<gene>
    <name evidence="6" type="ORF">LSAA_6584</name>
</gene>
<proteinExistence type="inferred from homology"/>
<evidence type="ECO:0000256" key="3">
    <source>
        <dbReference type="ARBA" id="ARBA00022801"/>
    </source>
</evidence>
<name>A0A7R8CMQ7_LEPSM</name>
<organism evidence="6 7">
    <name type="scientific">Lepeophtheirus salmonis</name>
    <name type="common">Salmon louse</name>
    <name type="synonym">Caligus salmonis</name>
    <dbReference type="NCBI Taxonomy" id="72036"/>
    <lineage>
        <taxon>Eukaryota</taxon>
        <taxon>Metazoa</taxon>
        <taxon>Ecdysozoa</taxon>
        <taxon>Arthropoda</taxon>
        <taxon>Crustacea</taxon>
        <taxon>Multicrustacea</taxon>
        <taxon>Hexanauplia</taxon>
        <taxon>Copepoda</taxon>
        <taxon>Siphonostomatoida</taxon>
        <taxon>Caligidae</taxon>
        <taxon>Lepeophtheirus</taxon>
    </lineage>
</organism>
<dbReference type="PROSITE" id="PS00941">
    <property type="entry name" value="CARBOXYLESTERASE_B_2"/>
    <property type="match status" value="1"/>
</dbReference>
<dbReference type="PANTHER" id="PTHR43142">
    <property type="entry name" value="CARBOXYLIC ESTER HYDROLASE"/>
    <property type="match status" value="1"/>
</dbReference>
<evidence type="ECO:0000256" key="4">
    <source>
        <dbReference type="ARBA" id="ARBA00023180"/>
    </source>
</evidence>
<dbReference type="AlphaFoldDB" id="A0A7R8CMQ7"/>
<evidence type="ECO:0000256" key="1">
    <source>
        <dbReference type="ARBA" id="ARBA00005964"/>
    </source>
</evidence>
<evidence type="ECO:0000313" key="7">
    <source>
        <dbReference type="Proteomes" id="UP000675881"/>
    </source>
</evidence>
<reference evidence="6" key="1">
    <citation type="submission" date="2021-02" db="EMBL/GenBank/DDBJ databases">
        <authorList>
            <person name="Bekaert M."/>
        </authorList>
    </citation>
    <scope>NUCLEOTIDE SEQUENCE</scope>
    <source>
        <strain evidence="6">IoA-00</strain>
    </source>
</reference>
<accession>A0A7R8CMQ7</accession>
<dbReference type="EMBL" id="HG994581">
    <property type="protein sequence ID" value="CAF2867329.1"/>
    <property type="molecule type" value="Genomic_DNA"/>
</dbReference>
<dbReference type="Pfam" id="PF00135">
    <property type="entry name" value="COesterase"/>
    <property type="match status" value="1"/>
</dbReference>
<dbReference type="OrthoDB" id="6846267at2759"/>
<keyword evidence="4" id="KW-0325">Glycoprotein</keyword>
<dbReference type="Gene3D" id="3.40.50.1820">
    <property type="entry name" value="alpha/beta hydrolase"/>
    <property type="match status" value="1"/>
</dbReference>
<keyword evidence="2" id="KW-0719">Serine esterase</keyword>
<evidence type="ECO:0000256" key="2">
    <source>
        <dbReference type="ARBA" id="ARBA00022487"/>
    </source>
</evidence>
<dbReference type="InterPro" id="IPR019819">
    <property type="entry name" value="Carboxylesterase_B_CS"/>
</dbReference>
<evidence type="ECO:0000313" key="6">
    <source>
        <dbReference type="EMBL" id="CAF2867329.1"/>
    </source>
</evidence>
<evidence type="ECO:0000259" key="5">
    <source>
        <dbReference type="Pfam" id="PF00135"/>
    </source>
</evidence>
<protein>
    <submittedName>
        <fullName evidence="6">Esterase SG1,Cholinesterase 1</fullName>
    </submittedName>
</protein>
<sequence>MGLREDSSSNGYFYSFKGIRYAMPPVEDLRFKAPTELEPWTETVEAVEDGHICPQYDIANSIPLGDEDCLFLNVYTPKIDSKKRAVMVHIHGGAFILGGGVSHLFGPDYLMENDIVLVNFNYRLGALGFLTTKDTMETANNGIKDQIMALKWVKENIDKFGGDPNKVTIIGEDAGAASATILSMSPAAQGLFQGVIALSGNALCDQFIQNNPDEAAKELAARLECSSTDGKDIIECISRKTQQDIVEKSNSMMMFYTFPRWFAPNVDGDILPDRPENLLKWRSLLLSRLTINSFNNGGYDDNFIDHKLPRLLPVMTNYNSKLYPITRSIRKRYFVNVDMENEDEFRPRYIEFLTDMLFTKCTDEFARAIANHSVPTYEYLFDYRGQYSIVNFQGEQVDMGVVHGDEMQYVFHNIWGEDFSMSPADLKFTKNIFTPLLSSFAKTSVPTLPTIDDINVSWSPRAPNKNRILKISNKLEMNEDYKKDILKFWNEDIQNILKSKKKLGKKGKR</sequence>
<dbReference type="Proteomes" id="UP000675881">
    <property type="component" value="Chromosome 2"/>
</dbReference>
<comment type="similarity">
    <text evidence="1">Belongs to the type-B carboxylesterase/lipase family.</text>
</comment>
<feature type="domain" description="Carboxylesterase type B" evidence="5">
    <location>
        <begin position="3"/>
        <end position="489"/>
    </location>
</feature>